<reference evidence="4" key="1">
    <citation type="journal article" date="2019" name="Sci. Rep.">
        <title>Draft genome of Tanacetum cinerariifolium, the natural source of mosquito coil.</title>
        <authorList>
            <person name="Yamashiro T."/>
            <person name="Shiraishi A."/>
            <person name="Satake H."/>
            <person name="Nakayama K."/>
        </authorList>
    </citation>
    <scope>NUCLEOTIDE SEQUENCE</scope>
</reference>
<dbReference type="AlphaFoldDB" id="A0A6L2N677"/>
<evidence type="ECO:0000259" key="3">
    <source>
        <dbReference type="Pfam" id="PF24626"/>
    </source>
</evidence>
<name>A0A6L2N677_TANCI</name>
<dbReference type="EMBL" id="BKCJ010008342">
    <property type="protein sequence ID" value="GEU81721.1"/>
    <property type="molecule type" value="Genomic_DNA"/>
</dbReference>
<feature type="domain" description="Reverse transcriptase/retrotransposon-derived protein RNase H-like" evidence="2">
    <location>
        <begin position="292"/>
        <end position="354"/>
    </location>
</feature>
<evidence type="ECO:0000259" key="2">
    <source>
        <dbReference type="Pfam" id="PF17919"/>
    </source>
</evidence>
<dbReference type="Gene3D" id="3.30.70.270">
    <property type="match status" value="1"/>
</dbReference>
<dbReference type="GO" id="GO:0003676">
    <property type="term" value="F:nucleic acid binding"/>
    <property type="evidence" value="ECO:0007669"/>
    <property type="project" value="InterPro"/>
</dbReference>
<dbReference type="InterPro" id="IPR043128">
    <property type="entry name" value="Rev_trsase/Diguanyl_cyclase"/>
</dbReference>
<dbReference type="Pfam" id="PF24626">
    <property type="entry name" value="SH3_Tf2-1"/>
    <property type="match status" value="1"/>
</dbReference>
<feature type="region of interest" description="Disordered" evidence="1">
    <location>
        <begin position="16"/>
        <end position="35"/>
    </location>
</feature>
<dbReference type="Gene3D" id="3.30.420.10">
    <property type="entry name" value="Ribonuclease H-like superfamily/Ribonuclease H"/>
    <property type="match status" value="1"/>
</dbReference>
<dbReference type="Pfam" id="PF08284">
    <property type="entry name" value="RVP_2"/>
    <property type="match status" value="1"/>
</dbReference>
<dbReference type="Pfam" id="PF17919">
    <property type="entry name" value="RT_RNaseH_2"/>
    <property type="match status" value="1"/>
</dbReference>
<sequence length="575" mass="65521">MVPDEEDRAERFIRGLPDNIQGNQPPFKRQNTSGQNVARAYTTGSNERKGGCRVTVTPNTQRAAVGNHQGIGCYEYGRPGHFRKDCHKLRSQNRGNQTRNKSGNKIGNKTGGSDRSFVSTTFSALLDVTPSTLDTSYAVKLADGRISKMNIILRGCTIGLLGHLFNIDLMPVELGSFDVIIGMDWLAKYHALIVCNEKVVRIPYGNEVLIIRGDNCHGEKSIPTSEDRRLVQSTPRVNSLLKIELRSGYHQLRVCGEDIPKTSFRTRYGQYKFHVMPFDLTNALTVFMDLMNQEEAAFKLLKQKLCSALILALPEGNENFVYCDASHKGLGAVLMQKEKVIAYASRQLKTLEDMLQACVLDFGKVWDKHLPLVEFSYNNSYHTSIKAAPFEALYGRKCRSPICWAEVGDRQLTSPEIIHETTKKKVQIKSRIQVTRDRQKSYADVRRKPLEFQVGDKVMLKVSPWMGLIRFGKRGKLNPRYIGPFKILARKCMADEPLAIPLDEIQVDDKLNFIEEPVKIMDREVKHLKQSRILIVKVRWNSRRGPEFTWEREDQMQKKYLHFFSNYAPVADTTS</sequence>
<feature type="domain" description="Tf2-1-like SH3-like" evidence="3">
    <location>
        <begin position="455"/>
        <end position="490"/>
    </location>
</feature>
<dbReference type="PANTHER" id="PTHR45835:SF103">
    <property type="entry name" value="RNA-DIRECTED DNA POLYMERASE"/>
    <property type="match status" value="1"/>
</dbReference>
<comment type="caution">
    <text evidence="4">The sequence shown here is derived from an EMBL/GenBank/DDBJ whole genome shotgun (WGS) entry which is preliminary data.</text>
</comment>
<evidence type="ECO:0000256" key="1">
    <source>
        <dbReference type="SAM" id="MobiDB-lite"/>
    </source>
</evidence>
<keyword evidence="4" id="KW-0808">Transferase</keyword>
<dbReference type="SUPFAM" id="SSF56672">
    <property type="entry name" value="DNA/RNA polymerases"/>
    <property type="match status" value="1"/>
</dbReference>
<dbReference type="CDD" id="cd00303">
    <property type="entry name" value="retropepsin_like"/>
    <property type="match status" value="1"/>
</dbReference>
<gene>
    <name evidence="4" type="ORF">Tci_053699</name>
</gene>
<dbReference type="Gene3D" id="3.10.10.10">
    <property type="entry name" value="HIV Type 1 Reverse Transcriptase, subunit A, domain 1"/>
    <property type="match status" value="1"/>
</dbReference>
<dbReference type="Gene3D" id="2.40.70.10">
    <property type="entry name" value="Acid Proteases"/>
    <property type="match status" value="1"/>
</dbReference>
<organism evidence="4">
    <name type="scientific">Tanacetum cinerariifolium</name>
    <name type="common">Dalmatian daisy</name>
    <name type="synonym">Chrysanthemum cinerariifolium</name>
    <dbReference type="NCBI Taxonomy" id="118510"/>
    <lineage>
        <taxon>Eukaryota</taxon>
        <taxon>Viridiplantae</taxon>
        <taxon>Streptophyta</taxon>
        <taxon>Embryophyta</taxon>
        <taxon>Tracheophyta</taxon>
        <taxon>Spermatophyta</taxon>
        <taxon>Magnoliopsida</taxon>
        <taxon>eudicotyledons</taxon>
        <taxon>Gunneridae</taxon>
        <taxon>Pentapetalae</taxon>
        <taxon>asterids</taxon>
        <taxon>campanulids</taxon>
        <taxon>Asterales</taxon>
        <taxon>Asteraceae</taxon>
        <taxon>Asteroideae</taxon>
        <taxon>Anthemideae</taxon>
        <taxon>Anthemidinae</taxon>
        <taxon>Tanacetum</taxon>
    </lineage>
</organism>
<feature type="compositionally biased region" description="Polar residues" evidence="1">
    <location>
        <begin position="92"/>
        <end position="110"/>
    </location>
</feature>
<dbReference type="InterPro" id="IPR041577">
    <property type="entry name" value="RT_RNaseH_2"/>
</dbReference>
<keyword evidence="4" id="KW-0548">Nucleotidyltransferase</keyword>
<accession>A0A6L2N677</accession>
<protein>
    <submittedName>
        <fullName evidence="4">Putative reverse transcriptase domain-containing protein</fullName>
    </submittedName>
</protein>
<dbReference type="GO" id="GO:0003964">
    <property type="term" value="F:RNA-directed DNA polymerase activity"/>
    <property type="evidence" value="ECO:0007669"/>
    <property type="project" value="UniProtKB-KW"/>
</dbReference>
<dbReference type="InterPro" id="IPR012337">
    <property type="entry name" value="RNaseH-like_sf"/>
</dbReference>
<dbReference type="InterPro" id="IPR056924">
    <property type="entry name" value="SH3_Tf2-1"/>
</dbReference>
<keyword evidence="4" id="KW-0695">RNA-directed DNA polymerase</keyword>
<feature type="region of interest" description="Disordered" evidence="1">
    <location>
        <begin position="90"/>
        <end position="110"/>
    </location>
</feature>
<dbReference type="PANTHER" id="PTHR45835">
    <property type="entry name" value="YALI0A06105P"/>
    <property type="match status" value="1"/>
</dbReference>
<proteinExistence type="predicted"/>
<dbReference type="SUPFAM" id="SSF53098">
    <property type="entry name" value="Ribonuclease H-like"/>
    <property type="match status" value="1"/>
</dbReference>
<dbReference type="InterPro" id="IPR043502">
    <property type="entry name" value="DNA/RNA_pol_sf"/>
</dbReference>
<dbReference type="InterPro" id="IPR036397">
    <property type="entry name" value="RNaseH_sf"/>
</dbReference>
<evidence type="ECO:0000313" key="4">
    <source>
        <dbReference type="EMBL" id="GEU81721.1"/>
    </source>
</evidence>
<dbReference type="InterPro" id="IPR021109">
    <property type="entry name" value="Peptidase_aspartic_dom_sf"/>
</dbReference>
<feature type="compositionally biased region" description="Polar residues" evidence="1">
    <location>
        <begin position="20"/>
        <end position="35"/>
    </location>
</feature>